<dbReference type="SUPFAM" id="SSF81606">
    <property type="entry name" value="PP2C-like"/>
    <property type="match status" value="1"/>
</dbReference>
<dbReference type="SMART" id="SM00304">
    <property type="entry name" value="HAMP"/>
    <property type="match status" value="1"/>
</dbReference>
<proteinExistence type="predicted"/>
<dbReference type="eggNOG" id="COG2208">
    <property type="taxonomic scope" value="Bacteria"/>
</dbReference>
<evidence type="ECO:0000313" key="5">
    <source>
        <dbReference type="Proteomes" id="UP000000496"/>
    </source>
</evidence>
<sequence length="593" mass="66838">MIVNPGMPNQGVMRGLSGSLAFRILLIETILLVIPLLIFAGLMYYEDSRLQAKDNRFTLQLILHGKGELIEEVMDRESDFLKYVNKVRPSQSKLQFLADRDLSTELFHLAKKDGKYICDEASLPELVGRDYSEIIPEEIVGNGALFGNSETNRFYFLQSFSQGEEIWVTGFSPKRLTDKLSIEKNVPYPTVISLLSDSGTVLLSTDTTWQKWHLPSAREKEEQFSFLGENYVGEFEKIPRSNLLLLVAAPRHTNFVDIPYFLAKMVILLLIILVIGGGATIWLTVRLGKPLRNLCAAMERIRLADMSARYIPDRMGFEINVVGTIFNAMIVSLNDFIYRIRKEKAAKEAFERELMIGQEVQNSILPKELPSFPGLDIAARFISAKEVGGDFYDFLVRPSQDGDRLFFAIADTAGKGIYACLYSLTVRSMLRSYGEIHEDLETITKETNNLFCLDTGDSGVFVTAWLAFYDEKTRELSFSNCGHFPAYLLRANGTIEKLTTEGMALGVEKFDEVQTSSVQLNSGDSLLLFTDGVVEAHNGEMKMFGEKQLMESFKKRKELKAKQIVDELIEEVAFFAGGSPQYDDLTLIVIKVD</sequence>
<gene>
    <name evidence="4" type="ordered locus">SNE_A22420</name>
</gene>
<dbReference type="Gene3D" id="6.10.340.10">
    <property type="match status" value="1"/>
</dbReference>
<dbReference type="AlphaFoldDB" id="F8L476"/>
<organism evidence="4 5">
    <name type="scientific">Simkania negevensis (strain ATCC VR-1471 / DSM 27360 / Z)</name>
    <dbReference type="NCBI Taxonomy" id="331113"/>
    <lineage>
        <taxon>Bacteria</taxon>
        <taxon>Pseudomonadati</taxon>
        <taxon>Chlamydiota</taxon>
        <taxon>Chlamydiia</taxon>
        <taxon>Parachlamydiales</taxon>
        <taxon>Simkaniaceae</taxon>
        <taxon>Simkania</taxon>
    </lineage>
</organism>
<feature type="domain" description="PPM-type phosphatase" evidence="3">
    <location>
        <begin position="376"/>
        <end position="592"/>
    </location>
</feature>
<dbReference type="GO" id="GO:0016791">
    <property type="term" value="F:phosphatase activity"/>
    <property type="evidence" value="ECO:0007669"/>
    <property type="project" value="TreeGrafter"/>
</dbReference>
<dbReference type="EMBL" id="FR872582">
    <property type="protein sequence ID" value="CCB90119.1"/>
    <property type="molecule type" value="Genomic_DNA"/>
</dbReference>
<dbReference type="PROSITE" id="PS51746">
    <property type="entry name" value="PPM_2"/>
    <property type="match status" value="1"/>
</dbReference>
<protein>
    <submittedName>
        <fullName evidence="4">Possible regulatory protein</fullName>
    </submittedName>
</protein>
<dbReference type="InterPro" id="IPR052016">
    <property type="entry name" value="Bact_Sigma-Reg"/>
</dbReference>
<reference evidence="4 5" key="2">
    <citation type="journal article" date="2011" name="Mol. Biol. Evol.">
        <title>Unity in variety--the pan-genome of the Chlamydiae.</title>
        <authorList>
            <person name="Collingro A."/>
            <person name="Tischler P."/>
            <person name="Weinmaier T."/>
            <person name="Penz T."/>
            <person name="Heinz E."/>
            <person name="Brunham R.C."/>
            <person name="Read T.D."/>
            <person name="Bavoil P.M."/>
            <person name="Sachse K."/>
            <person name="Kahane S."/>
            <person name="Friedman M.G."/>
            <person name="Rattei T."/>
            <person name="Myers G.S."/>
            <person name="Horn M."/>
        </authorList>
    </citation>
    <scope>NUCLEOTIDE SEQUENCE [LARGE SCALE GENOMIC DNA]</scope>
    <source>
        <strain evidence="5">ATCC VR-1471 / Z</strain>
    </source>
</reference>
<dbReference type="InterPro" id="IPR001932">
    <property type="entry name" value="PPM-type_phosphatase-like_dom"/>
</dbReference>
<evidence type="ECO:0000313" key="4">
    <source>
        <dbReference type="EMBL" id="CCB90119.1"/>
    </source>
</evidence>
<evidence type="ECO:0000256" key="1">
    <source>
        <dbReference type="ARBA" id="ARBA00022801"/>
    </source>
</evidence>
<dbReference type="STRING" id="331113.SNE_A22420"/>
<dbReference type="GO" id="GO:0007165">
    <property type="term" value="P:signal transduction"/>
    <property type="evidence" value="ECO:0007669"/>
    <property type="project" value="InterPro"/>
</dbReference>
<keyword evidence="2" id="KW-1133">Transmembrane helix</keyword>
<dbReference type="PANTHER" id="PTHR43156:SF2">
    <property type="entry name" value="STAGE II SPORULATION PROTEIN E"/>
    <property type="match status" value="1"/>
</dbReference>
<dbReference type="GO" id="GO:0016020">
    <property type="term" value="C:membrane"/>
    <property type="evidence" value="ECO:0007669"/>
    <property type="project" value="InterPro"/>
</dbReference>
<accession>F8L476</accession>
<dbReference type="Proteomes" id="UP000000496">
    <property type="component" value="Chromosome gsn.131"/>
</dbReference>
<reference key="1">
    <citation type="journal article" date="2011" name="Mol. Biol. Evol.">
        <title>Unity in variety -- the pan-genome of the Chlamydiae.</title>
        <authorList>
            <person name="Collingro A."/>
            <person name="Tischler P."/>
            <person name="Weinmaier T."/>
            <person name="Penz T."/>
            <person name="Heinz E."/>
            <person name="Brunham R.C."/>
            <person name="Read T.D."/>
            <person name="Bavoil P.M."/>
            <person name="Sachse K."/>
            <person name="Kahane S."/>
            <person name="Friedman M.G."/>
            <person name="Rattei T."/>
            <person name="Myers G.S.A."/>
            <person name="Horn M."/>
        </authorList>
    </citation>
    <scope>NUCLEOTIDE SEQUENCE</scope>
    <source>
        <strain>Z</strain>
    </source>
</reference>
<keyword evidence="1" id="KW-0378">Hydrolase</keyword>
<keyword evidence="2" id="KW-0472">Membrane</keyword>
<dbReference type="Pfam" id="PF07228">
    <property type="entry name" value="SpoIIE"/>
    <property type="match status" value="1"/>
</dbReference>
<keyword evidence="2" id="KW-0812">Transmembrane</keyword>
<evidence type="ECO:0000259" key="3">
    <source>
        <dbReference type="PROSITE" id="PS51746"/>
    </source>
</evidence>
<dbReference type="HOGENOM" id="CLU_029104_0_0_0"/>
<dbReference type="InterPro" id="IPR003660">
    <property type="entry name" value="HAMP_dom"/>
</dbReference>
<dbReference type="KEGG" id="sng:SNE_A22420"/>
<dbReference type="Gene3D" id="3.60.40.10">
    <property type="entry name" value="PPM-type phosphatase domain"/>
    <property type="match status" value="1"/>
</dbReference>
<name>F8L476_SIMNZ</name>
<dbReference type="SMART" id="SM00331">
    <property type="entry name" value="PP2C_SIG"/>
    <property type="match status" value="1"/>
</dbReference>
<evidence type="ECO:0000256" key="2">
    <source>
        <dbReference type="SAM" id="Phobius"/>
    </source>
</evidence>
<keyword evidence="5" id="KW-1185">Reference proteome</keyword>
<feature type="transmembrane region" description="Helical" evidence="2">
    <location>
        <begin position="20"/>
        <end position="45"/>
    </location>
</feature>
<dbReference type="InterPro" id="IPR036457">
    <property type="entry name" value="PPM-type-like_dom_sf"/>
</dbReference>
<dbReference type="PANTHER" id="PTHR43156">
    <property type="entry name" value="STAGE II SPORULATION PROTEIN E-RELATED"/>
    <property type="match status" value="1"/>
</dbReference>
<feature type="transmembrane region" description="Helical" evidence="2">
    <location>
        <begin position="261"/>
        <end position="283"/>
    </location>
</feature>